<proteinExistence type="predicted"/>
<accession>A0A6P4C5S3</accession>
<dbReference type="KEGG" id="adu:107469655"/>
<dbReference type="PANTHER" id="PTHR33067">
    <property type="entry name" value="RNA-DIRECTED DNA POLYMERASE-RELATED"/>
    <property type="match status" value="1"/>
</dbReference>
<evidence type="ECO:0000313" key="3">
    <source>
        <dbReference type="RefSeq" id="XP_015944519.1"/>
    </source>
</evidence>
<dbReference type="RefSeq" id="XP_015944519.1">
    <property type="nucleotide sequence ID" value="XM_016089033.1"/>
</dbReference>
<dbReference type="GeneID" id="107469655"/>
<evidence type="ECO:0000313" key="2">
    <source>
        <dbReference type="Proteomes" id="UP000515211"/>
    </source>
</evidence>
<dbReference type="Gene3D" id="2.40.70.10">
    <property type="entry name" value="Acid Proteases"/>
    <property type="match status" value="1"/>
</dbReference>
<organism evidence="2 3">
    <name type="scientific">Arachis duranensis</name>
    <name type="common">Wild peanut</name>
    <dbReference type="NCBI Taxonomy" id="130453"/>
    <lineage>
        <taxon>Eukaryota</taxon>
        <taxon>Viridiplantae</taxon>
        <taxon>Streptophyta</taxon>
        <taxon>Embryophyta</taxon>
        <taxon>Tracheophyta</taxon>
        <taxon>Spermatophyta</taxon>
        <taxon>Magnoliopsida</taxon>
        <taxon>eudicotyledons</taxon>
        <taxon>Gunneridae</taxon>
        <taxon>Pentapetalae</taxon>
        <taxon>rosids</taxon>
        <taxon>fabids</taxon>
        <taxon>Fabales</taxon>
        <taxon>Fabaceae</taxon>
        <taxon>Papilionoideae</taxon>
        <taxon>50 kb inversion clade</taxon>
        <taxon>dalbergioids sensu lato</taxon>
        <taxon>Dalbergieae</taxon>
        <taxon>Pterocarpus clade</taxon>
        <taxon>Arachis</taxon>
    </lineage>
</organism>
<dbReference type="PANTHER" id="PTHR33067:SF9">
    <property type="entry name" value="RNA-DIRECTED DNA POLYMERASE"/>
    <property type="match status" value="1"/>
</dbReference>
<reference evidence="2" key="1">
    <citation type="journal article" date="2016" name="Nat. Genet.">
        <title>The genome sequences of Arachis duranensis and Arachis ipaensis, the diploid ancestors of cultivated peanut.</title>
        <authorList>
            <person name="Bertioli D.J."/>
            <person name="Cannon S.B."/>
            <person name="Froenicke L."/>
            <person name="Huang G."/>
            <person name="Farmer A.D."/>
            <person name="Cannon E.K."/>
            <person name="Liu X."/>
            <person name="Gao D."/>
            <person name="Clevenger J."/>
            <person name="Dash S."/>
            <person name="Ren L."/>
            <person name="Moretzsohn M.C."/>
            <person name="Shirasawa K."/>
            <person name="Huang W."/>
            <person name="Vidigal B."/>
            <person name="Abernathy B."/>
            <person name="Chu Y."/>
            <person name="Niederhuth C.E."/>
            <person name="Umale P."/>
            <person name="Araujo A.C."/>
            <person name="Kozik A."/>
            <person name="Kim K.D."/>
            <person name="Burow M.D."/>
            <person name="Varshney R.K."/>
            <person name="Wang X."/>
            <person name="Zhang X."/>
            <person name="Barkley N."/>
            <person name="Guimaraes P.M."/>
            <person name="Isobe S."/>
            <person name="Guo B."/>
            <person name="Liao B."/>
            <person name="Stalker H.T."/>
            <person name="Schmitz R.J."/>
            <person name="Scheffler B.E."/>
            <person name="Leal-Bertioli S.C."/>
            <person name="Xun X."/>
            <person name="Jackson S.A."/>
            <person name="Michelmore R."/>
            <person name="Ozias-Akins P."/>
        </authorList>
    </citation>
    <scope>NUCLEOTIDE SEQUENCE [LARGE SCALE GENOMIC DNA]</scope>
    <source>
        <strain evidence="2">cv. V14167</strain>
    </source>
</reference>
<reference evidence="3" key="2">
    <citation type="submission" date="2025-08" db="UniProtKB">
        <authorList>
            <consortium name="RefSeq"/>
        </authorList>
    </citation>
    <scope>IDENTIFICATION</scope>
    <source>
        <tissue evidence="3">Whole plant</tissue>
    </source>
</reference>
<dbReference type="AlphaFoldDB" id="A0A6P4C5S3"/>
<dbReference type="InterPro" id="IPR021109">
    <property type="entry name" value="Peptidase_aspartic_dom_sf"/>
</dbReference>
<dbReference type="CDD" id="cd00303">
    <property type="entry name" value="retropepsin_like"/>
    <property type="match status" value="1"/>
</dbReference>
<name>A0A6P4C5S3_ARADU</name>
<gene>
    <name evidence="3" type="primary">LOC107469655</name>
</gene>
<feature type="region of interest" description="Disordered" evidence="1">
    <location>
        <begin position="1"/>
        <end position="69"/>
    </location>
</feature>
<keyword evidence="2" id="KW-1185">Reference proteome</keyword>
<dbReference type="Proteomes" id="UP000515211">
    <property type="component" value="Chromosome 10"/>
</dbReference>
<protein>
    <submittedName>
        <fullName evidence="3">Uncharacterized protein LOC107469655</fullName>
    </submittedName>
</protein>
<dbReference type="OrthoDB" id="778454at2759"/>
<feature type="compositionally biased region" description="Basic and acidic residues" evidence="1">
    <location>
        <begin position="44"/>
        <end position="69"/>
    </location>
</feature>
<sequence length="242" mass="27663">MGQLSKQALERPPTTLPSDIVPNPKEEYKAIHLRSGKVTGSEAKVSEESVKKEALEEAKSQEEHSLPRHPDNPFLVDILQYSAKPKAPKYKPKMLYPQRLQKASKDKQFSRFLEVFKKLQINISFAEALEQMPLYAKFMKELLTNKRNWKESETMRELCDLGASFNFIPLSLMRKLQIDEVKSTRISLQLADRSIKFPLGVVENLVVKVGLFIFPALIDVQNGELTLRVNEEEVVLNVLKAL</sequence>
<evidence type="ECO:0000256" key="1">
    <source>
        <dbReference type="SAM" id="MobiDB-lite"/>
    </source>
</evidence>